<dbReference type="PATRIC" id="fig|1324352.5.peg.965"/>
<dbReference type="PROSITE" id="PS51257">
    <property type="entry name" value="PROKAR_LIPOPROTEIN"/>
    <property type="match status" value="1"/>
</dbReference>
<dbReference type="InterPro" id="IPR011990">
    <property type="entry name" value="TPR-like_helical_dom_sf"/>
</dbReference>
<proteinExistence type="predicted"/>
<evidence type="ECO:0000313" key="1">
    <source>
        <dbReference type="EMBL" id="AKK71990.1"/>
    </source>
</evidence>
<dbReference type="SUPFAM" id="SSF48452">
    <property type="entry name" value="TPR-like"/>
    <property type="match status" value="1"/>
</dbReference>
<name>A0A0G3M069_CHRGL</name>
<organism evidence="1 2">
    <name type="scientific">Chryseobacterium gallinarum</name>
    <dbReference type="NCBI Taxonomy" id="1324352"/>
    <lineage>
        <taxon>Bacteria</taxon>
        <taxon>Pseudomonadati</taxon>
        <taxon>Bacteroidota</taxon>
        <taxon>Flavobacteriia</taxon>
        <taxon>Flavobacteriales</taxon>
        <taxon>Weeksellaceae</taxon>
        <taxon>Chryseobacterium group</taxon>
        <taxon>Chryseobacterium</taxon>
    </lineage>
</organism>
<dbReference type="Proteomes" id="UP000035213">
    <property type="component" value="Chromosome"/>
</dbReference>
<evidence type="ECO:0000313" key="2">
    <source>
        <dbReference type="Proteomes" id="UP000035213"/>
    </source>
</evidence>
<dbReference type="Pfam" id="PF12771">
    <property type="entry name" value="SusD-like_2"/>
    <property type="match status" value="1"/>
</dbReference>
<dbReference type="STRING" id="1324352.OK18_04495"/>
<gene>
    <name evidence="1" type="ORF">OK18_04495</name>
</gene>
<evidence type="ECO:0008006" key="3">
    <source>
        <dbReference type="Google" id="ProtNLM"/>
    </source>
</evidence>
<dbReference type="Gene3D" id="1.25.40.390">
    <property type="match status" value="1"/>
</dbReference>
<accession>A0A0G3M069</accession>
<dbReference type="AlphaFoldDB" id="A0A0G3M069"/>
<dbReference type="EMBL" id="CP009928">
    <property type="protein sequence ID" value="AKK71990.1"/>
    <property type="molecule type" value="Genomic_DNA"/>
</dbReference>
<dbReference type="InterPro" id="IPR041662">
    <property type="entry name" value="SusD-like_2"/>
</dbReference>
<dbReference type="KEGG" id="cgn:OK18_04495"/>
<protein>
    <recommendedName>
        <fullName evidence="3">SusD/RagB family nutrient-binding outer membrane lipoprotein</fullName>
    </recommendedName>
</protein>
<sequence>MLKSIFKNRKMKKQLLNTLNKIALYSLLIGITASCSNENYGDDFNKDQYGIYSANYKSLLAGAIMNFGQNGGDRSNAYQMMPILFSQYQSQVVYTTEQTYGDTPGAWGRFYANQIINLNEIISAYSNNPSPEILLQGSAENMIGVSKIFRAIIMKRLTDTYGDAPFSEATKATSDIFLPKYDTQKTIYEGIISDLKSGRDMLNTTSTRPEGDILYYGDLNKWKKLANSVLLQATLQLSKKYPSATGYAATEFNSALSNSAGVIEKVSDEAWFTISPGNSYPNPLSDFRPADYRISRELVESMKGSGNAFNRTSNHTPDTRLTLYANSGTMSAVGLPYGYNSNDLAAAGYSTAGVTTISVKFRSNSSAINLMTAGYTYLNRAEAAAKGWTGEAVTNMLTQGIILNYNTLDTHYVLNTDAYSSTNPFGGTKITPNAAAYASARAADIATFGAERVIGEEKWIALFMNGFDAWAEFRRTGYPALLPAPSAVNGGVIPRRLRYPIEEVNFNNSNYLKGVQGLMPAEDKNTSKVWWDQ</sequence>
<reference evidence="1 2" key="1">
    <citation type="submission" date="2014-11" db="EMBL/GenBank/DDBJ databases">
        <authorList>
            <person name="Park G.-S."/>
            <person name="Hong S.-J."/>
            <person name="Jung B.K."/>
            <person name="Khan A.R."/>
            <person name="Kwak Y."/>
            <person name="Shin J.-H."/>
        </authorList>
    </citation>
    <scope>NUCLEOTIDE SEQUENCE [LARGE SCALE GENOMIC DNA]</scope>
    <source>
        <strain evidence="1 2">DSM 27622</strain>
    </source>
</reference>